<accession>A0A6N2L3R5</accession>
<reference evidence="1" key="1">
    <citation type="submission" date="2019-03" db="EMBL/GenBank/DDBJ databases">
        <authorList>
            <person name="Mank J."/>
            <person name="Almeida P."/>
        </authorList>
    </citation>
    <scope>NUCLEOTIDE SEQUENCE</scope>
    <source>
        <strain evidence="1">78183</strain>
    </source>
</reference>
<organism evidence="1">
    <name type="scientific">Salix viminalis</name>
    <name type="common">Common osier</name>
    <name type="synonym">Basket willow</name>
    <dbReference type="NCBI Taxonomy" id="40686"/>
    <lineage>
        <taxon>Eukaryota</taxon>
        <taxon>Viridiplantae</taxon>
        <taxon>Streptophyta</taxon>
        <taxon>Embryophyta</taxon>
        <taxon>Tracheophyta</taxon>
        <taxon>Spermatophyta</taxon>
        <taxon>Magnoliopsida</taxon>
        <taxon>eudicotyledons</taxon>
        <taxon>Gunneridae</taxon>
        <taxon>Pentapetalae</taxon>
        <taxon>rosids</taxon>
        <taxon>fabids</taxon>
        <taxon>Malpighiales</taxon>
        <taxon>Salicaceae</taxon>
        <taxon>Saliceae</taxon>
        <taxon>Salix</taxon>
    </lineage>
</organism>
<protein>
    <submittedName>
        <fullName evidence="1">Uncharacterized protein</fullName>
    </submittedName>
</protein>
<evidence type="ECO:0000313" key="1">
    <source>
        <dbReference type="EMBL" id="VFU34178.1"/>
    </source>
</evidence>
<proteinExistence type="predicted"/>
<gene>
    <name evidence="1" type="ORF">SVIM_LOCUS162541</name>
</gene>
<sequence length="71" mass="7557">MQNVQLAFELSLEGRDLKGASANQGSIAILNIHYIGAHMVLKITEIVSPLWGMALTPNLRLGREAGLGGVT</sequence>
<dbReference type="AlphaFoldDB" id="A0A6N2L3R5"/>
<dbReference type="EMBL" id="CAADRP010001001">
    <property type="protein sequence ID" value="VFU34178.1"/>
    <property type="molecule type" value="Genomic_DNA"/>
</dbReference>
<name>A0A6N2L3R5_SALVM</name>